<dbReference type="AlphaFoldDB" id="A0A1G6HFV2"/>
<accession>A0A1G6HFV2</accession>
<dbReference type="OrthoDB" id="191143at2"/>
<protein>
    <submittedName>
        <fullName evidence="2">Uncharacterized conserved protein</fullName>
    </submittedName>
</protein>
<feature type="signal peptide" evidence="1">
    <location>
        <begin position="1"/>
        <end position="20"/>
    </location>
</feature>
<proteinExistence type="predicted"/>
<feature type="chain" id="PRO_5017445056" evidence="1">
    <location>
        <begin position="21"/>
        <end position="288"/>
    </location>
</feature>
<sequence length="288" mass="32204">MKKKLFFALLTAVAASHVHALEVQPGDFEALPNGTAMGLVYYNYTSSKDLYANDRKVSSNAKLKANAGLARFIYAIHPIPNVSIEPQVILPFGRITTDGDISVLGKTTAIGDIVYGMPIKYIPDAAPKHTFGIAPFVTLPTGKYDNNRGLNLGENRWNTIVQLAWLYHIHPQFTLENIVDGTIYGKNSDYQGHSTLKQKTKYEYQSYLRYNVSPATAFGIGGGWIWGGETKVNEINQDNRSNTIYGKLIATHFITPRFQVNMSIGKDFKAENGFKQDIDTYLRFAYLF</sequence>
<organism evidence="2 3">
    <name type="scientific">Acinetobacter boissieri</name>
    <dbReference type="NCBI Taxonomy" id="1219383"/>
    <lineage>
        <taxon>Bacteria</taxon>
        <taxon>Pseudomonadati</taxon>
        <taxon>Pseudomonadota</taxon>
        <taxon>Gammaproteobacteria</taxon>
        <taxon>Moraxellales</taxon>
        <taxon>Moraxellaceae</taxon>
        <taxon>Acinetobacter</taxon>
    </lineage>
</organism>
<dbReference type="STRING" id="1219383.SAMN05421733_105175"/>
<dbReference type="RefSeq" id="WP_092747977.1">
    <property type="nucleotide sequence ID" value="NZ_FMYL01000005.1"/>
</dbReference>
<dbReference type="Proteomes" id="UP000242501">
    <property type="component" value="Unassembled WGS sequence"/>
</dbReference>
<name>A0A1G6HFV2_9GAMM</name>
<dbReference type="InterPro" id="IPR025737">
    <property type="entry name" value="FApF"/>
</dbReference>
<evidence type="ECO:0000313" key="3">
    <source>
        <dbReference type="Proteomes" id="UP000242501"/>
    </source>
</evidence>
<evidence type="ECO:0000313" key="2">
    <source>
        <dbReference type="EMBL" id="SDB93207.1"/>
    </source>
</evidence>
<keyword evidence="1" id="KW-0732">Signal</keyword>
<keyword evidence="3" id="KW-1185">Reference proteome</keyword>
<evidence type="ECO:0000256" key="1">
    <source>
        <dbReference type="SAM" id="SignalP"/>
    </source>
</evidence>
<dbReference type="EMBL" id="FMYL01000005">
    <property type="protein sequence ID" value="SDB93207.1"/>
    <property type="molecule type" value="Genomic_DNA"/>
</dbReference>
<gene>
    <name evidence="2" type="ORF">SAMN05421733_105175</name>
</gene>
<reference evidence="3" key="1">
    <citation type="submission" date="2016-09" db="EMBL/GenBank/DDBJ databases">
        <authorList>
            <person name="Varghese N."/>
            <person name="Submissions S."/>
        </authorList>
    </citation>
    <scope>NUCLEOTIDE SEQUENCE [LARGE SCALE GENOMIC DNA]</scope>
    <source>
        <strain evidence="3">ANC 4422</strain>
    </source>
</reference>
<dbReference type="Pfam" id="PF13557">
    <property type="entry name" value="Phenol_MetA_deg"/>
    <property type="match status" value="1"/>
</dbReference>